<reference evidence="3" key="1">
    <citation type="submission" date="2025-08" db="UniProtKB">
        <authorList>
            <consortium name="Ensembl"/>
        </authorList>
    </citation>
    <scope>IDENTIFICATION</scope>
</reference>
<dbReference type="PROSITE" id="PS51025">
    <property type="entry name" value="PWI"/>
    <property type="match status" value="1"/>
</dbReference>
<feature type="compositionally biased region" description="Acidic residues" evidence="1">
    <location>
        <begin position="74"/>
        <end position="83"/>
    </location>
</feature>
<feature type="compositionally biased region" description="Basic and acidic residues" evidence="1">
    <location>
        <begin position="257"/>
        <end position="271"/>
    </location>
</feature>
<feature type="compositionally biased region" description="Low complexity" evidence="1">
    <location>
        <begin position="414"/>
        <end position="430"/>
    </location>
</feature>
<dbReference type="Pfam" id="PF01480">
    <property type="entry name" value="PWI"/>
    <property type="match status" value="1"/>
</dbReference>
<organism evidence="3 4">
    <name type="scientific">Eptatretus burgeri</name>
    <name type="common">Inshore hagfish</name>
    <dbReference type="NCBI Taxonomy" id="7764"/>
    <lineage>
        <taxon>Eukaryota</taxon>
        <taxon>Metazoa</taxon>
        <taxon>Chordata</taxon>
        <taxon>Craniata</taxon>
        <taxon>Vertebrata</taxon>
        <taxon>Cyclostomata</taxon>
        <taxon>Myxini</taxon>
        <taxon>Myxiniformes</taxon>
        <taxon>Myxinidae</taxon>
        <taxon>Eptatretinae</taxon>
        <taxon>Eptatretus</taxon>
    </lineage>
</organism>
<feature type="region of interest" description="Disordered" evidence="1">
    <location>
        <begin position="535"/>
        <end position="562"/>
    </location>
</feature>
<feature type="region of interest" description="Disordered" evidence="1">
    <location>
        <begin position="103"/>
        <end position="237"/>
    </location>
</feature>
<feature type="compositionally biased region" description="Basic and acidic residues" evidence="1">
    <location>
        <begin position="211"/>
        <end position="237"/>
    </location>
</feature>
<dbReference type="AlphaFoldDB" id="A0A8C4NBE0"/>
<keyword evidence="4" id="KW-1185">Reference proteome</keyword>
<dbReference type="PANTHER" id="PTHR18806:SF4">
    <property type="entry name" value="RNA-BINDING PROTEIN 25"/>
    <property type="match status" value="1"/>
</dbReference>
<sequence>MQHRPRSKASPSKEEEAKDEGKNLEDETKEEALKVTEKDLNDEKQVRTETESKGEGENEEDEEKDEKEGKEEKEEKEDTDQLDEETRKKDEALQVGLQVLISEHAAELSGDSADSMAARRRRRDRKDGDLEAMGLEDEKKDLITREISKFRDTHKKLEEEKELREKERQVERDARDRDHDRDRDRIGVEEHHKERECSQRATSREFSPASDRSHERKISSRERDESGEDPYERKRLAKRLREKEVSYQERLKGWEARERKKAKSYEKEDKKERHRRKEMVKEAKRLRVFFEEYDDARDDPKYFLGTALQKRLWERERESEIDERDRWRERDELEELRLRLVEQGHPDPNKELLRMQQVSPREEIKASTCVSELSAWDPPHASPGLENGEMEAGAPQPNSHSPPAHSWGSRLINSAPSVSSSADGGSSPAVLQNDSPQRFTVTIANSPERQSFVPEPPLAGQDLSITLRVSNGSPQEQPVLHWPPEVEGEHASEYPVVSSPEEHVVDHVTTKDEEVSPGAMQVDGHVCAEIDIEDDYEVEIDEDEDDDDEEKLEERPSNMEKRQRVKTLIEQIPTGKAELFAYKIDWSTLNKKLMEKRIKPWVNKKIVEYIGEEEPTLVDFVCSKVST</sequence>
<dbReference type="Proteomes" id="UP000694388">
    <property type="component" value="Unplaced"/>
</dbReference>
<feature type="compositionally biased region" description="Basic and acidic residues" evidence="1">
    <location>
        <begin position="552"/>
        <end position="562"/>
    </location>
</feature>
<accession>A0A8C4NBE0</accession>
<feature type="compositionally biased region" description="Basic and acidic residues" evidence="1">
    <location>
        <begin position="11"/>
        <end position="56"/>
    </location>
</feature>
<dbReference type="OMA" id="LKPWICK"/>
<feature type="domain" description="PWI" evidence="2">
    <location>
        <begin position="577"/>
        <end position="627"/>
    </location>
</feature>
<feature type="compositionally biased region" description="Polar residues" evidence="1">
    <location>
        <begin position="432"/>
        <end position="449"/>
    </location>
</feature>
<evidence type="ECO:0000313" key="4">
    <source>
        <dbReference type="Proteomes" id="UP000694388"/>
    </source>
</evidence>
<feature type="region of interest" description="Disordered" evidence="1">
    <location>
        <begin position="1"/>
        <end position="90"/>
    </location>
</feature>
<dbReference type="Ensembl" id="ENSEBUT00000004596.1">
    <property type="protein sequence ID" value="ENSEBUP00000004175.1"/>
    <property type="gene ID" value="ENSEBUG00000002963.1"/>
</dbReference>
<dbReference type="GO" id="GO:0005681">
    <property type="term" value="C:spliceosomal complex"/>
    <property type="evidence" value="ECO:0007669"/>
    <property type="project" value="TreeGrafter"/>
</dbReference>
<evidence type="ECO:0000259" key="2">
    <source>
        <dbReference type="PROSITE" id="PS51025"/>
    </source>
</evidence>
<feature type="region of interest" description="Disordered" evidence="1">
    <location>
        <begin position="257"/>
        <end position="277"/>
    </location>
</feature>
<name>A0A8C4NBE0_EPTBU</name>
<protein>
    <recommendedName>
        <fullName evidence="2">PWI domain-containing protein</fullName>
    </recommendedName>
</protein>
<feature type="compositionally biased region" description="Basic and acidic residues" evidence="1">
    <location>
        <begin position="136"/>
        <end position="198"/>
    </location>
</feature>
<dbReference type="InterPro" id="IPR002483">
    <property type="entry name" value="PWI_dom"/>
</dbReference>
<dbReference type="InterPro" id="IPR052768">
    <property type="entry name" value="RBM25"/>
</dbReference>
<feature type="region of interest" description="Disordered" evidence="1">
    <location>
        <begin position="348"/>
        <end position="459"/>
    </location>
</feature>
<evidence type="ECO:0000313" key="3">
    <source>
        <dbReference type="Ensembl" id="ENSEBUP00000004175.1"/>
    </source>
</evidence>
<dbReference type="GO" id="GO:0003729">
    <property type="term" value="F:mRNA binding"/>
    <property type="evidence" value="ECO:0007669"/>
    <property type="project" value="TreeGrafter"/>
</dbReference>
<dbReference type="GeneTree" id="ENSGT00730000111019"/>
<feature type="compositionally biased region" description="Acidic residues" evidence="1">
    <location>
        <begin position="535"/>
        <end position="551"/>
    </location>
</feature>
<dbReference type="PANTHER" id="PTHR18806">
    <property type="entry name" value="RBM25 PROTEIN"/>
    <property type="match status" value="1"/>
</dbReference>
<reference evidence="3" key="2">
    <citation type="submission" date="2025-09" db="UniProtKB">
        <authorList>
            <consortium name="Ensembl"/>
        </authorList>
    </citation>
    <scope>IDENTIFICATION</scope>
</reference>
<dbReference type="GO" id="GO:0000381">
    <property type="term" value="P:regulation of alternative mRNA splicing, via spliceosome"/>
    <property type="evidence" value="ECO:0007669"/>
    <property type="project" value="TreeGrafter"/>
</dbReference>
<proteinExistence type="predicted"/>
<dbReference type="Gene3D" id="1.20.1390.10">
    <property type="entry name" value="PWI domain"/>
    <property type="match status" value="1"/>
</dbReference>
<evidence type="ECO:0000256" key="1">
    <source>
        <dbReference type="SAM" id="MobiDB-lite"/>
    </source>
</evidence>